<evidence type="ECO:0000313" key="3">
    <source>
        <dbReference type="EMBL" id="ESP01230.1"/>
    </source>
</evidence>
<organism evidence="3 4">
    <name type="scientific">Lottia gigantea</name>
    <name type="common">Giant owl limpet</name>
    <dbReference type="NCBI Taxonomy" id="225164"/>
    <lineage>
        <taxon>Eukaryota</taxon>
        <taxon>Metazoa</taxon>
        <taxon>Spiralia</taxon>
        <taxon>Lophotrochozoa</taxon>
        <taxon>Mollusca</taxon>
        <taxon>Gastropoda</taxon>
        <taxon>Patellogastropoda</taxon>
        <taxon>Lottioidea</taxon>
        <taxon>Lottiidae</taxon>
        <taxon>Lottia</taxon>
    </lineage>
</organism>
<dbReference type="RefSeq" id="XP_009047864.1">
    <property type="nucleotide sequence ID" value="XM_009049616.1"/>
</dbReference>
<evidence type="ECO:0000256" key="1">
    <source>
        <dbReference type="SAM" id="Phobius"/>
    </source>
</evidence>
<dbReference type="AlphaFoldDB" id="V4CGL3"/>
<keyword evidence="1" id="KW-0472">Membrane</keyword>
<dbReference type="GO" id="GO:0045087">
    <property type="term" value="P:innate immune response"/>
    <property type="evidence" value="ECO:0007669"/>
    <property type="project" value="TreeGrafter"/>
</dbReference>
<dbReference type="InterPro" id="IPR002072">
    <property type="entry name" value="Nerve_growth_factor-rel"/>
</dbReference>
<gene>
    <name evidence="3" type="ORF">LOTGIDRAFT_157400</name>
</gene>
<sequence>MVVCWNTAHEETMRMYLYLGILLIILMPNVIRAQLSKKDKMRNRMLTELLRVERKKELRIGECCPSITEKIHPRGGLSRNNELLELYRDHKTIQAFYQTKCLPGVAKNTCQFLDKKYQAISRCVQKYTYMYAIVRDFNISQPYRVDYIRIKTGCSCELVTDLEEFS</sequence>
<keyword evidence="4" id="KW-1185">Reference proteome</keyword>
<dbReference type="GeneID" id="20237353"/>
<feature type="transmembrane region" description="Helical" evidence="1">
    <location>
        <begin position="15"/>
        <end position="35"/>
    </location>
</feature>
<keyword evidence="1" id="KW-0812">Transmembrane</keyword>
<dbReference type="GO" id="GO:0008083">
    <property type="term" value="F:growth factor activity"/>
    <property type="evidence" value="ECO:0007669"/>
    <property type="project" value="TreeGrafter"/>
</dbReference>
<proteinExistence type="predicted"/>
<dbReference type="Gene3D" id="2.10.90.10">
    <property type="entry name" value="Cystine-knot cytokines"/>
    <property type="match status" value="1"/>
</dbReference>
<dbReference type="InterPro" id="IPR052444">
    <property type="entry name" value="Spz/Toll_ligand-like"/>
</dbReference>
<keyword evidence="1" id="KW-1133">Transmembrane helix</keyword>
<dbReference type="GO" id="GO:0005121">
    <property type="term" value="F:Toll binding"/>
    <property type="evidence" value="ECO:0007669"/>
    <property type="project" value="TreeGrafter"/>
</dbReference>
<dbReference type="PROSITE" id="PS50270">
    <property type="entry name" value="NGF_2"/>
    <property type="match status" value="1"/>
</dbReference>
<accession>V4CGL3</accession>
<dbReference type="PANTHER" id="PTHR23199:SF12">
    <property type="entry name" value="NEUROTROPHIN 1-RELATED"/>
    <property type="match status" value="1"/>
</dbReference>
<dbReference type="HOGENOM" id="CLU_1604573_0_0_1"/>
<dbReference type="InterPro" id="IPR029034">
    <property type="entry name" value="Cystine-knot_cytokine"/>
</dbReference>
<evidence type="ECO:0000259" key="2">
    <source>
        <dbReference type="Pfam" id="PF00243"/>
    </source>
</evidence>
<dbReference type="Proteomes" id="UP000030746">
    <property type="component" value="Unassembled WGS sequence"/>
</dbReference>
<feature type="domain" description="Nerve growth factor-related" evidence="2">
    <location>
        <begin position="90"/>
        <end position="159"/>
    </location>
</feature>
<dbReference type="GO" id="GO:0021556">
    <property type="term" value="P:central nervous system formation"/>
    <property type="evidence" value="ECO:0007669"/>
    <property type="project" value="TreeGrafter"/>
</dbReference>
<dbReference type="EMBL" id="KB200521">
    <property type="protein sequence ID" value="ESP01230.1"/>
    <property type="molecule type" value="Genomic_DNA"/>
</dbReference>
<dbReference type="OMA" id="EYSCKEN"/>
<dbReference type="SUPFAM" id="SSF57501">
    <property type="entry name" value="Cystine-knot cytokines"/>
    <property type="match status" value="1"/>
</dbReference>
<dbReference type="KEGG" id="lgi:LOTGIDRAFT_157400"/>
<dbReference type="GO" id="GO:0005576">
    <property type="term" value="C:extracellular region"/>
    <property type="evidence" value="ECO:0007669"/>
    <property type="project" value="TreeGrafter"/>
</dbReference>
<dbReference type="CTD" id="20237353"/>
<dbReference type="PANTHER" id="PTHR23199">
    <property type="entry name" value="NEUROTROPHIN 1-RELATED"/>
    <property type="match status" value="1"/>
</dbReference>
<name>V4CGL3_LOTGI</name>
<dbReference type="Pfam" id="PF00243">
    <property type="entry name" value="NGF"/>
    <property type="match status" value="1"/>
</dbReference>
<dbReference type="OrthoDB" id="6381819at2759"/>
<protein>
    <recommendedName>
        <fullName evidence="2">Nerve growth factor-related domain-containing protein</fullName>
    </recommendedName>
</protein>
<reference evidence="3 4" key="1">
    <citation type="journal article" date="2013" name="Nature">
        <title>Insights into bilaterian evolution from three spiralian genomes.</title>
        <authorList>
            <person name="Simakov O."/>
            <person name="Marletaz F."/>
            <person name="Cho S.J."/>
            <person name="Edsinger-Gonzales E."/>
            <person name="Havlak P."/>
            <person name="Hellsten U."/>
            <person name="Kuo D.H."/>
            <person name="Larsson T."/>
            <person name="Lv J."/>
            <person name="Arendt D."/>
            <person name="Savage R."/>
            <person name="Osoegawa K."/>
            <person name="de Jong P."/>
            <person name="Grimwood J."/>
            <person name="Chapman J.A."/>
            <person name="Shapiro H."/>
            <person name="Aerts A."/>
            <person name="Otillar R.P."/>
            <person name="Terry A.Y."/>
            <person name="Boore J.L."/>
            <person name="Grigoriev I.V."/>
            <person name="Lindberg D.R."/>
            <person name="Seaver E.C."/>
            <person name="Weisblat D.A."/>
            <person name="Putnam N.H."/>
            <person name="Rokhsar D.S."/>
        </authorList>
    </citation>
    <scope>NUCLEOTIDE SEQUENCE [LARGE SCALE GENOMIC DNA]</scope>
</reference>
<evidence type="ECO:0000313" key="4">
    <source>
        <dbReference type="Proteomes" id="UP000030746"/>
    </source>
</evidence>